<dbReference type="AlphaFoldDB" id="A0A6A6AAN6"/>
<proteinExistence type="predicted"/>
<evidence type="ECO:0000313" key="2">
    <source>
        <dbReference type="EMBL" id="KAF2128144.1"/>
    </source>
</evidence>
<feature type="compositionally biased region" description="Basic and acidic residues" evidence="1">
    <location>
        <begin position="16"/>
        <end position="40"/>
    </location>
</feature>
<gene>
    <name evidence="2" type="ORF">P153DRAFT_48918</name>
</gene>
<evidence type="ECO:0000256" key="1">
    <source>
        <dbReference type="SAM" id="MobiDB-lite"/>
    </source>
</evidence>
<keyword evidence="3" id="KW-1185">Reference proteome</keyword>
<reference evidence="2" key="1">
    <citation type="journal article" date="2020" name="Stud. Mycol.">
        <title>101 Dothideomycetes genomes: a test case for predicting lifestyles and emergence of pathogens.</title>
        <authorList>
            <person name="Haridas S."/>
            <person name="Albert R."/>
            <person name="Binder M."/>
            <person name="Bloem J."/>
            <person name="Labutti K."/>
            <person name="Salamov A."/>
            <person name="Andreopoulos B."/>
            <person name="Baker S."/>
            <person name="Barry K."/>
            <person name="Bills G."/>
            <person name="Bluhm B."/>
            <person name="Cannon C."/>
            <person name="Castanera R."/>
            <person name="Culley D."/>
            <person name="Daum C."/>
            <person name="Ezra D."/>
            <person name="Gonzalez J."/>
            <person name="Henrissat B."/>
            <person name="Kuo A."/>
            <person name="Liang C."/>
            <person name="Lipzen A."/>
            <person name="Lutzoni F."/>
            <person name="Magnuson J."/>
            <person name="Mondo S."/>
            <person name="Nolan M."/>
            <person name="Ohm R."/>
            <person name="Pangilinan J."/>
            <person name="Park H.-J."/>
            <person name="Ramirez L."/>
            <person name="Alfaro M."/>
            <person name="Sun H."/>
            <person name="Tritt A."/>
            <person name="Yoshinaga Y."/>
            <person name="Zwiers L.-H."/>
            <person name="Turgeon B."/>
            <person name="Goodwin S."/>
            <person name="Spatafora J."/>
            <person name="Crous P."/>
            <person name="Grigoriev I."/>
        </authorList>
    </citation>
    <scope>NUCLEOTIDE SEQUENCE</scope>
    <source>
        <strain evidence="2">CBS 119687</strain>
    </source>
</reference>
<dbReference type="Proteomes" id="UP000799771">
    <property type="component" value="Unassembled WGS sequence"/>
</dbReference>
<sequence length="180" mass="19290">MVLGRAGEGCCRRRKEQGEQEQQRQQQRPERRSRAERAYATDDEDPGAKGGTGRAGSASRHAAGSRGLRADGQEAARQGRGLASHQDRSDAGYLTRNPCRRSTARSPAGPQAHPAALTLLLLVDRGVAAPPFGGCLGAARKFRPLAPPLLIWPAVQNLPFRSWACCSLARPGQLEPGCCE</sequence>
<accession>A0A6A6AAN6</accession>
<feature type="region of interest" description="Disordered" evidence="1">
    <location>
        <begin position="1"/>
        <end position="111"/>
    </location>
</feature>
<organism evidence="2 3">
    <name type="scientific">Dothidotthia symphoricarpi CBS 119687</name>
    <dbReference type="NCBI Taxonomy" id="1392245"/>
    <lineage>
        <taxon>Eukaryota</taxon>
        <taxon>Fungi</taxon>
        <taxon>Dikarya</taxon>
        <taxon>Ascomycota</taxon>
        <taxon>Pezizomycotina</taxon>
        <taxon>Dothideomycetes</taxon>
        <taxon>Pleosporomycetidae</taxon>
        <taxon>Pleosporales</taxon>
        <taxon>Dothidotthiaceae</taxon>
        <taxon>Dothidotthia</taxon>
    </lineage>
</organism>
<evidence type="ECO:0000313" key="3">
    <source>
        <dbReference type="Proteomes" id="UP000799771"/>
    </source>
</evidence>
<dbReference type="EMBL" id="ML977509">
    <property type="protein sequence ID" value="KAF2128144.1"/>
    <property type="molecule type" value="Genomic_DNA"/>
</dbReference>
<feature type="compositionally biased region" description="Low complexity" evidence="1">
    <location>
        <begin position="55"/>
        <end position="67"/>
    </location>
</feature>
<dbReference type="GeneID" id="54413667"/>
<dbReference type="RefSeq" id="XP_033522533.1">
    <property type="nucleotide sequence ID" value="XM_033673235.1"/>
</dbReference>
<protein>
    <submittedName>
        <fullName evidence="2">Uncharacterized protein</fullName>
    </submittedName>
</protein>
<name>A0A6A6AAN6_9PLEO</name>